<sequence>MLDPRHDTIWRARHSVWMLPILLGAGLIAWSGFAWIAFRARQKSWWIIAAAYLLGAAAVLLWPPTARGKQSTALLALWASAIVVAAILRNPYLECAYKRQVSCAYHTYI</sequence>
<protein>
    <submittedName>
        <fullName evidence="2">Uncharacterized protein</fullName>
    </submittedName>
</protein>
<comment type="caution">
    <text evidence="2">The sequence shown here is derived from an EMBL/GenBank/DDBJ whole genome shotgun (WGS) entry which is preliminary data.</text>
</comment>
<feature type="transmembrane region" description="Helical" evidence="1">
    <location>
        <begin position="16"/>
        <end position="38"/>
    </location>
</feature>
<feature type="transmembrane region" description="Helical" evidence="1">
    <location>
        <begin position="44"/>
        <end position="62"/>
    </location>
</feature>
<dbReference type="AlphaFoldDB" id="A0AA46BQ55"/>
<evidence type="ECO:0000313" key="2">
    <source>
        <dbReference type="EMBL" id="STD15126.1"/>
    </source>
</evidence>
<name>A0AA46BQ55_9MICO</name>
<gene>
    <name evidence="2" type="ORF">NCTC7915_02245</name>
</gene>
<dbReference type="Proteomes" id="UP000254118">
    <property type="component" value="Unassembled WGS sequence"/>
</dbReference>
<evidence type="ECO:0000256" key="1">
    <source>
        <dbReference type="SAM" id="Phobius"/>
    </source>
</evidence>
<organism evidence="2 3">
    <name type="scientific">Dermatophilus congolensis</name>
    <dbReference type="NCBI Taxonomy" id="1863"/>
    <lineage>
        <taxon>Bacteria</taxon>
        <taxon>Bacillati</taxon>
        <taxon>Actinomycetota</taxon>
        <taxon>Actinomycetes</taxon>
        <taxon>Micrococcales</taxon>
        <taxon>Dermatophilaceae</taxon>
        <taxon>Dermatophilus</taxon>
    </lineage>
</organism>
<keyword evidence="1" id="KW-0472">Membrane</keyword>
<dbReference type="EMBL" id="UFYA01000001">
    <property type="protein sequence ID" value="STD15126.1"/>
    <property type="molecule type" value="Genomic_DNA"/>
</dbReference>
<reference evidence="2 3" key="1">
    <citation type="submission" date="2018-06" db="EMBL/GenBank/DDBJ databases">
        <authorList>
            <consortium name="Pathogen Informatics"/>
            <person name="Doyle S."/>
        </authorList>
    </citation>
    <scope>NUCLEOTIDE SEQUENCE [LARGE SCALE GENOMIC DNA]</scope>
    <source>
        <strain evidence="2 3">NCTC7915</strain>
    </source>
</reference>
<evidence type="ECO:0000313" key="3">
    <source>
        <dbReference type="Proteomes" id="UP000254118"/>
    </source>
</evidence>
<feature type="transmembrane region" description="Helical" evidence="1">
    <location>
        <begin position="74"/>
        <end position="93"/>
    </location>
</feature>
<keyword evidence="1" id="KW-0812">Transmembrane</keyword>
<accession>A0AA46BQ55</accession>
<proteinExistence type="predicted"/>
<keyword evidence="1" id="KW-1133">Transmembrane helix</keyword>